<reference evidence="2 3" key="1">
    <citation type="submission" date="2019-12" db="EMBL/GenBank/DDBJ databases">
        <authorList>
            <person name="Li M."/>
        </authorList>
    </citation>
    <scope>NUCLEOTIDE SEQUENCE [LARGE SCALE GENOMIC DNA]</scope>
    <source>
        <strain evidence="2 3">GBMRC 2046</strain>
    </source>
</reference>
<protein>
    <submittedName>
        <fullName evidence="2">GNAT family N-acetyltransferase</fullName>
    </submittedName>
</protein>
<dbReference type="PANTHER" id="PTHR43451">
    <property type="entry name" value="ACETYLTRANSFERASE (GNAT) FAMILY PROTEIN"/>
    <property type="match status" value="1"/>
</dbReference>
<dbReference type="PROSITE" id="PS51186">
    <property type="entry name" value="GNAT"/>
    <property type="match status" value="1"/>
</dbReference>
<evidence type="ECO:0000259" key="1">
    <source>
        <dbReference type="PROSITE" id="PS51186"/>
    </source>
</evidence>
<accession>A0A7X3S9W8</accession>
<proteinExistence type="predicted"/>
<dbReference type="GO" id="GO:0016747">
    <property type="term" value="F:acyltransferase activity, transferring groups other than amino-acyl groups"/>
    <property type="evidence" value="ECO:0007669"/>
    <property type="project" value="InterPro"/>
</dbReference>
<keyword evidence="2" id="KW-0808">Transferase</keyword>
<name>A0A7X3S9W8_9HYPH</name>
<organism evidence="2 3">
    <name type="scientific">Stappia sediminis</name>
    <dbReference type="NCBI Taxonomy" id="2692190"/>
    <lineage>
        <taxon>Bacteria</taxon>
        <taxon>Pseudomonadati</taxon>
        <taxon>Pseudomonadota</taxon>
        <taxon>Alphaproteobacteria</taxon>
        <taxon>Hyphomicrobiales</taxon>
        <taxon>Stappiaceae</taxon>
        <taxon>Stappia</taxon>
    </lineage>
</organism>
<feature type="domain" description="N-acetyltransferase" evidence="1">
    <location>
        <begin position="1"/>
        <end position="155"/>
    </location>
</feature>
<dbReference type="InterPro" id="IPR052564">
    <property type="entry name" value="N-acetyltrans/Recomb-assoc"/>
</dbReference>
<dbReference type="InterPro" id="IPR000182">
    <property type="entry name" value="GNAT_dom"/>
</dbReference>
<dbReference type="RefSeq" id="WP_160777609.1">
    <property type="nucleotide sequence ID" value="NZ_WUMV01000010.1"/>
</dbReference>
<dbReference type="Pfam" id="PF13673">
    <property type="entry name" value="Acetyltransf_10"/>
    <property type="match status" value="1"/>
</dbReference>
<evidence type="ECO:0000313" key="3">
    <source>
        <dbReference type="Proteomes" id="UP000433101"/>
    </source>
</evidence>
<gene>
    <name evidence="2" type="ORF">GR183_20865</name>
</gene>
<dbReference type="SUPFAM" id="SSF55729">
    <property type="entry name" value="Acyl-CoA N-acyltransferases (Nat)"/>
    <property type="match status" value="1"/>
</dbReference>
<dbReference type="InterPro" id="IPR016181">
    <property type="entry name" value="Acyl_CoA_acyltransferase"/>
</dbReference>
<dbReference type="PANTHER" id="PTHR43451:SF1">
    <property type="entry name" value="ACETYLTRANSFERASE"/>
    <property type="match status" value="1"/>
</dbReference>
<dbReference type="CDD" id="cd04301">
    <property type="entry name" value="NAT_SF"/>
    <property type="match status" value="1"/>
</dbReference>
<keyword evidence="3" id="KW-1185">Reference proteome</keyword>
<sequence length="155" mass="17405">MLIRIYRPDDASRLSAIYRAAVTEIGTRDYSPDQVLAWSALAPSPERFAEITGDGRLTLVATDEEDRAVAFADLEPDGHIHFLYADPDVAGTGRVSALYDELEQKARELGITRLYLEASEAALRFFLKKGFTKTARRDFEIDGIPIHNYAVEKRL</sequence>
<dbReference type="Gene3D" id="3.40.630.30">
    <property type="match status" value="1"/>
</dbReference>
<dbReference type="AlphaFoldDB" id="A0A7X3S9W8"/>
<dbReference type="EMBL" id="WUMV01000010">
    <property type="protein sequence ID" value="MXN67366.1"/>
    <property type="molecule type" value="Genomic_DNA"/>
</dbReference>
<comment type="caution">
    <text evidence="2">The sequence shown here is derived from an EMBL/GenBank/DDBJ whole genome shotgun (WGS) entry which is preliminary data.</text>
</comment>
<evidence type="ECO:0000313" key="2">
    <source>
        <dbReference type="EMBL" id="MXN67366.1"/>
    </source>
</evidence>
<dbReference type="Proteomes" id="UP000433101">
    <property type="component" value="Unassembled WGS sequence"/>
</dbReference>